<dbReference type="Pfam" id="PF13376">
    <property type="entry name" value="OmdA"/>
    <property type="match status" value="1"/>
</dbReference>
<dbReference type="Proteomes" id="UP000019151">
    <property type="component" value="Plasmid 1"/>
</dbReference>
<dbReference type="HOGENOM" id="CLU_076645_2_0_0"/>
<evidence type="ECO:0000313" key="2">
    <source>
        <dbReference type="Proteomes" id="UP000019151"/>
    </source>
</evidence>
<gene>
    <name evidence="1" type="ORF">J421_4959</name>
</gene>
<evidence type="ECO:0000313" key="1">
    <source>
        <dbReference type="EMBL" id="AHG92494.1"/>
    </source>
</evidence>
<keyword evidence="1" id="KW-0614">Plasmid</keyword>
<proteinExistence type="predicted"/>
<organism evidence="1 2">
    <name type="scientific">Gemmatirosa kalamazoonensis</name>
    <dbReference type="NCBI Taxonomy" id="861299"/>
    <lineage>
        <taxon>Bacteria</taxon>
        <taxon>Pseudomonadati</taxon>
        <taxon>Gemmatimonadota</taxon>
        <taxon>Gemmatimonadia</taxon>
        <taxon>Gemmatimonadales</taxon>
        <taxon>Gemmatimonadaceae</taxon>
        <taxon>Gemmatirosa</taxon>
    </lineage>
</organism>
<geneLocation type="plasmid" evidence="1 2">
    <name>1</name>
</geneLocation>
<dbReference type="OrthoDB" id="9789076at2"/>
<dbReference type="RefSeq" id="WP_025413833.1">
    <property type="nucleotide sequence ID" value="NZ_CP007129.1"/>
</dbReference>
<reference evidence="1 2" key="1">
    <citation type="journal article" date="2014" name="Genome Announc.">
        <title>Genome Sequence and Methylome of Soil Bacterium Gemmatirosa kalamazoonensis KBS708T, a Member of the Rarely Cultivated Gemmatimonadetes Phylum.</title>
        <authorList>
            <person name="Debruyn J.M."/>
            <person name="Radosevich M."/>
            <person name="Wommack K.E."/>
            <person name="Polson S.W."/>
            <person name="Hauser L.J."/>
            <person name="Fawaz M.N."/>
            <person name="Korlach J."/>
            <person name="Tsai Y.C."/>
        </authorList>
    </citation>
    <scope>NUCLEOTIDE SEQUENCE [LARGE SCALE GENOMIC DNA]</scope>
    <source>
        <strain evidence="1 2">KBS708</strain>
        <plasmid evidence="2">Plasmid 1</plasmid>
    </source>
</reference>
<dbReference type="EMBL" id="CP007129">
    <property type="protein sequence ID" value="AHG92494.1"/>
    <property type="molecule type" value="Genomic_DNA"/>
</dbReference>
<dbReference type="KEGG" id="gba:J421_4959"/>
<protein>
    <recommendedName>
        <fullName evidence="3">Bacteriocin-protection protein</fullName>
    </recommendedName>
</protein>
<keyword evidence="2" id="KW-1185">Reference proteome</keyword>
<accession>W0RN83</accession>
<dbReference type="AlphaFoldDB" id="W0RN83"/>
<dbReference type="InParanoid" id="W0RN83"/>
<sequence>MPDPVFFSSPKEFARWLAKHRDSETELWVGFHKVHTEKPSLTWAQSVDEALCHGWIDGIRKSLGDDAYMIRFTPRKATSTWSAVNLKRVPELIAEGRMTPAGLAAYERRSAARSGLYSYENRPAELPAEHERTFRKNRTAWTFFEAQPPGYRRTCIWYVVSAKRPETQAKRLAQLVDVSARGERLPMLTSPAHKRAD</sequence>
<name>W0RN83_9BACT</name>
<evidence type="ECO:0008006" key="3">
    <source>
        <dbReference type="Google" id="ProtNLM"/>
    </source>
</evidence>